<reference evidence="4" key="1">
    <citation type="journal article" date="2022" name="Int. J. Mol. Sci.">
        <title>Draft Genome of Tanacetum Coccineum: Genomic Comparison of Closely Related Tanacetum-Family Plants.</title>
        <authorList>
            <person name="Yamashiro T."/>
            <person name="Shiraishi A."/>
            <person name="Nakayama K."/>
            <person name="Satake H."/>
        </authorList>
    </citation>
    <scope>NUCLEOTIDE SEQUENCE</scope>
</reference>
<keyword evidence="1" id="KW-0863">Zinc-finger</keyword>
<dbReference type="Pfam" id="PF03568">
    <property type="entry name" value="Separin_C"/>
    <property type="match status" value="1"/>
</dbReference>
<name>A0ABQ4ZRQ2_9ASTR</name>
<dbReference type="PANTHER" id="PTHR12792">
    <property type="entry name" value="EXTRA SPINDLE POLES 1-RELATED"/>
    <property type="match status" value="1"/>
</dbReference>
<evidence type="ECO:0000256" key="2">
    <source>
        <dbReference type="SAM" id="MobiDB-lite"/>
    </source>
</evidence>
<sequence>MANMNTRLNIKKLDENIVQKHGGSKQVGFKQLSLGVEGVYGVHDEKRVWFEVELQGAQGDRKAEVFQVSNDDNAVAQRRLKDNQPELKTNTDCLEDHTFKVKPDGNVDHVVSMYLATVAGNAVTTAMAITGSIHQVEIWATKGLLDKAKGNVLGIEIVKDQSGNTLRYVLKEVVLFLQMLPWESMKELENQDIYRMPSVSSIFYTYLKCDKSKRKAGRDRPSYAALDPSYTYYVINPTGTRSEERLQHIPIDELAEFDRCAAAILDGVCGKSMDCISALGALILTGRLLKTIERGIMKDEVGTVTCLDLARYTSINPTHRALTICYGEVANGLGVVVVRPVNTWHRWDETCLLDIIVIKSTDVVGMALPVQNINHSAFRSMFEKEKLSGNNFNDWFARLKLVLRVEKKMHVIEQPLPPAPEAGAEPNIVAQWTALYDAHTEIACLMLGSMTPELHRQFELYYPFDMIQELRSMFEKQAGVEKFDLIQSFHACKQEEGKSVADYVLKMKGYVEQLERLGYMLPQDISVGLILNGLTKDFVGFVRNYNMHNMGKTIGEIHAMLIEYEKGLPKKAETPQVMMIKSGKIQKANKKSLNAKGKNKVNGKGKDKKVYIPKPNNPKPTAKERPAKDDACHHCKEVGHWKRNCPVYLAELQKKRKQVGSASSSGIFTIELFSFPNNNSWVYDTGCGTNICITKQGFRIERKLKQGALYLYVGNGVRAQVEAIVMHLLITRGVFLSLSLVDNMTKKPFPHSNERAKDLLGIRHTDVCGPLDMFKDKVFKMTVEQSLGKTLRHTRSDGVANS</sequence>
<evidence type="ECO:0000313" key="5">
    <source>
        <dbReference type="Proteomes" id="UP001151760"/>
    </source>
</evidence>
<comment type="caution">
    <text evidence="4">The sequence shown here is derived from an EMBL/GenBank/DDBJ whole genome shotgun (WGS) entry which is preliminary data.</text>
</comment>
<dbReference type="InterPro" id="IPR005314">
    <property type="entry name" value="Peptidase_C50"/>
</dbReference>
<dbReference type="SMART" id="SM00343">
    <property type="entry name" value="ZnF_C2HC"/>
    <property type="match status" value="1"/>
</dbReference>
<evidence type="ECO:0000256" key="1">
    <source>
        <dbReference type="PROSITE-ProRule" id="PRU00047"/>
    </source>
</evidence>
<dbReference type="PANTHER" id="PTHR12792:SF0">
    <property type="entry name" value="SEPARIN"/>
    <property type="match status" value="1"/>
</dbReference>
<reference evidence="4" key="2">
    <citation type="submission" date="2022-01" db="EMBL/GenBank/DDBJ databases">
        <authorList>
            <person name="Yamashiro T."/>
            <person name="Shiraishi A."/>
            <person name="Satake H."/>
            <person name="Nakayama K."/>
        </authorList>
    </citation>
    <scope>NUCLEOTIDE SEQUENCE</scope>
</reference>
<dbReference type="InterPro" id="IPR001878">
    <property type="entry name" value="Znf_CCHC"/>
</dbReference>
<evidence type="ECO:0000313" key="4">
    <source>
        <dbReference type="EMBL" id="GJS91617.1"/>
    </source>
</evidence>
<keyword evidence="1" id="KW-0479">Metal-binding</keyword>
<accession>A0ABQ4ZRQ2</accession>
<dbReference type="Proteomes" id="UP001151760">
    <property type="component" value="Unassembled WGS sequence"/>
</dbReference>
<dbReference type="Gene3D" id="4.10.60.10">
    <property type="entry name" value="Zinc finger, CCHC-type"/>
    <property type="match status" value="1"/>
</dbReference>
<keyword evidence="1" id="KW-0862">Zinc</keyword>
<dbReference type="Pfam" id="PF14223">
    <property type="entry name" value="Retrotran_gag_2"/>
    <property type="match status" value="1"/>
</dbReference>
<organism evidence="4 5">
    <name type="scientific">Tanacetum coccineum</name>
    <dbReference type="NCBI Taxonomy" id="301880"/>
    <lineage>
        <taxon>Eukaryota</taxon>
        <taxon>Viridiplantae</taxon>
        <taxon>Streptophyta</taxon>
        <taxon>Embryophyta</taxon>
        <taxon>Tracheophyta</taxon>
        <taxon>Spermatophyta</taxon>
        <taxon>Magnoliopsida</taxon>
        <taxon>eudicotyledons</taxon>
        <taxon>Gunneridae</taxon>
        <taxon>Pentapetalae</taxon>
        <taxon>asterids</taxon>
        <taxon>campanulids</taxon>
        <taxon>Asterales</taxon>
        <taxon>Asteraceae</taxon>
        <taxon>Asteroideae</taxon>
        <taxon>Anthemideae</taxon>
        <taxon>Anthemidinae</taxon>
        <taxon>Tanacetum</taxon>
    </lineage>
</organism>
<dbReference type="PROSITE" id="PS50158">
    <property type="entry name" value="ZF_CCHC"/>
    <property type="match status" value="1"/>
</dbReference>
<feature type="region of interest" description="Disordered" evidence="2">
    <location>
        <begin position="588"/>
        <end position="628"/>
    </location>
</feature>
<keyword evidence="5" id="KW-1185">Reference proteome</keyword>
<protein>
    <submittedName>
        <fullName evidence="4">Retrotransposon protein, putative, ty1-copia subclass</fullName>
    </submittedName>
</protein>
<feature type="domain" description="CCHC-type" evidence="3">
    <location>
        <begin position="632"/>
        <end position="646"/>
    </location>
</feature>
<dbReference type="InterPro" id="IPR036875">
    <property type="entry name" value="Znf_CCHC_sf"/>
</dbReference>
<dbReference type="SUPFAM" id="SSF57756">
    <property type="entry name" value="Retrovirus zinc finger-like domains"/>
    <property type="match status" value="1"/>
</dbReference>
<proteinExistence type="predicted"/>
<dbReference type="Pfam" id="PF00098">
    <property type="entry name" value="zf-CCHC"/>
    <property type="match status" value="1"/>
</dbReference>
<gene>
    <name evidence="4" type="ORF">Tco_0774253</name>
</gene>
<dbReference type="EMBL" id="BQNB010011520">
    <property type="protein sequence ID" value="GJS91617.1"/>
    <property type="molecule type" value="Genomic_DNA"/>
</dbReference>
<evidence type="ECO:0000259" key="3">
    <source>
        <dbReference type="PROSITE" id="PS50158"/>
    </source>
</evidence>